<evidence type="ECO:0000256" key="3">
    <source>
        <dbReference type="ARBA" id="ARBA00022737"/>
    </source>
</evidence>
<dbReference type="Pfam" id="PF00313">
    <property type="entry name" value="CSD"/>
    <property type="match status" value="1"/>
</dbReference>
<dbReference type="AlphaFoldDB" id="A0A8K0KH51"/>
<dbReference type="OrthoDB" id="74319at2759"/>
<keyword evidence="3" id="KW-0677">Repeat</keyword>
<dbReference type="SMART" id="SM00357">
    <property type="entry name" value="CSP"/>
    <property type="match status" value="1"/>
</dbReference>
<feature type="compositionally biased region" description="Polar residues" evidence="6">
    <location>
        <begin position="35"/>
        <end position="46"/>
    </location>
</feature>
<dbReference type="EMBL" id="KZ308880">
    <property type="protein sequence ID" value="KAG8235126.1"/>
    <property type="molecule type" value="Genomic_DNA"/>
</dbReference>
<dbReference type="GO" id="GO:0003723">
    <property type="term" value="F:RNA binding"/>
    <property type="evidence" value="ECO:0007669"/>
    <property type="project" value="UniProtKB-KW"/>
</dbReference>
<evidence type="ECO:0000256" key="6">
    <source>
        <dbReference type="SAM" id="MobiDB-lite"/>
    </source>
</evidence>
<evidence type="ECO:0000256" key="5">
    <source>
        <dbReference type="ARBA" id="ARBA00044751"/>
    </source>
</evidence>
<dbReference type="InterPro" id="IPR024642">
    <property type="entry name" value="SUZ-C"/>
</dbReference>
<feature type="compositionally biased region" description="Basic residues" evidence="6">
    <location>
        <begin position="94"/>
        <end position="106"/>
    </location>
</feature>
<proteinExistence type="inferred from homology"/>
<sequence>MGVACTNGKYKSNFDGDTNNLELGLEVEYTLAPSRNNSGTCMSAENVTPLPRGTVPVAPAVHPPSGEEPYSGVVVRPLRSVNPEQSQYAGLVRQYKKSSKNHKEKPRKAEPEKSWRSRSDSTSGNGAAADKGDSASSECSNGDAESKAECEEMETVEKHAEDDLDDEDDDLMEDDDEDVCDGKEGEKKVFEFGIMGLANKRDLLQAGDPVRFRVDGDGRATEIEALRKKITATVDAVKGLFGFLAYEVEKGKKLFFHMSEVSEGTVLSPGDQVVFELVTNRRTGKSSACKVTKVSESQRPERLISKLRGLSMDECGPKLTVVRQPRGPDGTRGFSEANRAAREQAQHSSAQDQDVTAEE</sequence>
<comment type="caution">
    <text evidence="9">The sequence shown here is derived from an EMBL/GenBank/DDBJ whole genome shotgun (WGS) entry which is preliminary data.</text>
</comment>
<evidence type="ECO:0000256" key="1">
    <source>
        <dbReference type="ARBA" id="ARBA00004496"/>
    </source>
</evidence>
<dbReference type="Pfam" id="PF12901">
    <property type="entry name" value="SUZ-C"/>
    <property type="match status" value="1"/>
</dbReference>
<feature type="region of interest" description="Disordered" evidence="6">
    <location>
        <begin position="35"/>
        <end position="181"/>
    </location>
</feature>
<evidence type="ECO:0000256" key="2">
    <source>
        <dbReference type="ARBA" id="ARBA00022490"/>
    </source>
</evidence>
<keyword evidence="2" id="KW-0963">Cytoplasm</keyword>
<evidence type="ECO:0000313" key="9">
    <source>
        <dbReference type="EMBL" id="KAG8235126.1"/>
    </source>
</evidence>
<evidence type="ECO:0000259" key="8">
    <source>
        <dbReference type="PROSITE" id="PS51938"/>
    </source>
</evidence>
<dbReference type="InterPro" id="IPR002059">
    <property type="entry name" value="CSP_DNA-bd"/>
</dbReference>
<dbReference type="InterPro" id="IPR012340">
    <property type="entry name" value="NA-bd_OB-fold"/>
</dbReference>
<feature type="compositionally biased region" description="Basic and acidic residues" evidence="6">
    <location>
        <begin position="107"/>
        <end position="119"/>
    </location>
</feature>
<protein>
    <submittedName>
        <fullName evidence="9">Uncharacterized protein</fullName>
    </submittedName>
</protein>
<feature type="domain" description="SUZ-C" evidence="8">
    <location>
        <begin position="291"/>
        <end position="338"/>
    </location>
</feature>
<dbReference type="InterPro" id="IPR011129">
    <property type="entry name" value="CSD"/>
</dbReference>
<name>A0A8K0KH51_LADFU</name>
<feature type="domain" description="CSD" evidence="7">
    <location>
        <begin position="229"/>
        <end position="293"/>
    </location>
</feature>
<organism evidence="9 10">
    <name type="scientific">Ladona fulva</name>
    <name type="common">Scarce chaser dragonfly</name>
    <name type="synonym">Libellula fulva</name>
    <dbReference type="NCBI Taxonomy" id="123851"/>
    <lineage>
        <taxon>Eukaryota</taxon>
        <taxon>Metazoa</taxon>
        <taxon>Ecdysozoa</taxon>
        <taxon>Arthropoda</taxon>
        <taxon>Hexapoda</taxon>
        <taxon>Insecta</taxon>
        <taxon>Pterygota</taxon>
        <taxon>Palaeoptera</taxon>
        <taxon>Odonata</taxon>
        <taxon>Epiprocta</taxon>
        <taxon>Anisoptera</taxon>
        <taxon>Libelluloidea</taxon>
        <taxon>Libellulidae</taxon>
        <taxon>Ladona</taxon>
    </lineage>
</organism>
<evidence type="ECO:0000259" key="7">
    <source>
        <dbReference type="PROSITE" id="PS51857"/>
    </source>
</evidence>
<feature type="compositionally biased region" description="Acidic residues" evidence="6">
    <location>
        <begin position="162"/>
        <end position="179"/>
    </location>
</feature>
<feature type="compositionally biased region" description="Basic and acidic residues" evidence="6">
    <location>
        <begin position="144"/>
        <end position="161"/>
    </location>
</feature>
<evidence type="ECO:0000313" key="10">
    <source>
        <dbReference type="Proteomes" id="UP000792457"/>
    </source>
</evidence>
<comment type="similarity">
    <text evidence="5">Belongs to the UNR family.</text>
</comment>
<dbReference type="PANTHER" id="PTHR12913:SF1">
    <property type="entry name" value="COLD SHOCK DOMAIN-CONTAINING PROTEIN E1"/>
    <property type="match status" value="1"/>
</dbReference>
<reference evidence="9" key="2">
    <citation type="submission" date="2017-10" db="EMBL/GenBank/DDBJ databases">
        <title>Ladona fulva Genome sequencing and assembly.</title>
        <authorList>
            <person name="Murali S."/>
            <person name="Richards S."/>
            <person name="Bandaranaike D."/>
            <person name="Bellair M."/>
            <person name="Blankenburg K."/>
            <person name="Chao H."/>
            <person name="Dinh H."/>
            <person name="Doddapaneni H."/>
            <person name="Dugan-Rocha S."/>
            <person name="Elkadiri S."/>
            <person name="Gnanaolivu R."/>
            <person name="Hernandez B."/>
            <person name="Skinner E."/>
            <person name="Javaid M."/>
            <person name="Lee S."/>
            <person name="Li M."/>
            <person name="Ming W."/>
            <person name="Munidasa M."/>
            <person name="Muniz J."/>
            <person name="Nguyen L."/>
            <person name="Hughes D."/>
            <person name="Osuji N."/>
            <person name="Pu L.-L."/>
            <person name="Puazo M."/>
            <person name="Qu C."/>
            <person name="Quiroz J."/>
            <person name="Raj R."/>
            <person name="Weissenberger G."/>
            <person name="Xin Y."/>
            <person name="Zou X."/>
            <person name="Han Y."/>
            <person name="Worley K."/>
            <person name="Muzny D."/>
            <person name="Gibbs R."/>
        </authorList>
    </citation>
    <scope>NUCLEOTIDE SEQUENCE</scope>
    <source>
        <strain evidence="9">Sampled in the wild</strain>
    </source>
</reference>
<dbReference type="SUPFAM" id="SSF50249">
    <property type="entry name" value="Nucleic acid-binding proteins"/>
    <property type="match status" value="1"/>
</dbReference>
<dbReference type="PROSITE" id="PS51938">
    <property type="entry name" value="SUZ_C"/>
    <property type="match status" value="1"/>
</dbReference>
<evidence type="ECO:0000256" key="4">
    <source>
        <dbReference type="ARBA" id="ARBA00022884"/>
    </source>
</evidence>
<dbReference type="GO" id="GO:0005737">
    <property type="term" value="C:cytoplasm"/>
    <property type="evidence" value="ECO:0007669"/>
    <property type="project" value="UniProtKB-SubCell"/>
</dbReference>
<feature type="compositionally biased region" description="Polar residues" evidence="6">
    <location>
        <begin position="346"/>
        <end position="359"/>
    </location>
</feature>
<keyword evidence="10" id="KW-1185">Reference proteome</keyword>
<dbReference type="Proteomes" id="UP000792457">
    <property type="component" value="Unassembled WGS sequence"/>
</dbReference>
<dbReference type="PANTHER" id="PTHR12913">
    <property type="entry name" value="UNR PROTEIN N-RAS UPSTREAM GENE PROTEIN"/>
    <property type="match status" value="1"/>
</dbReference>
<feature type="compositionally biased region" description="Low complexity" evidence="6">
    <location>
        <begin position="123"/>
        <end position="137"/>
    </location>
</feature>
<comment type="subcellular location">
    <subcellularLocation>
        <location evidence="1">Cytoplasm</location>
    </subcellularLocation>
</comment>
<dbReference type="PROSITE" id="PS51857">
    <property type="entry name" value="CSD_2"/>
    <property type="match status" value="1"/>
</dbReference>
<dbReference type="Gene3D" id="2.40.50.140">
    <property type="entry name" value="Nucleic acid-binding proteins"/>
    <property type="match status" value="1"/>
</dbReference>
<reference evidence="9" key="1">
    <citation type="submission" date="2013-04" db="EMBL/GenBank/DDBJ databases">
        <authorList>
            <person name="Qu J."/>
            <person name="Murali S.C."/>
            <person name="Bandaranaike D."/>
            <person name="Bellair M."/>
            <person name="Blankenburg K."/>
            <person name="Chao H."/>
            <person name="Dinh H."/>
            <person name="Doddapaneni H."/>
            <person name="Downs B."/>
            <person name="Dugan-Rocha S."/>
            <person name="Elkadiri S."/>
            <person name="Gnanaolivu R.D."/>
            <person name="Hernandez B."/>
            <person name="Javaid M."/>
            <person name="Jayaseelan J.C."/>
            <person name="Lee S."/>
            <person name="Li M."/>
            <person name="Ming W."/>
            <person name="Munidasa M."/>
            <person name="Muniz J."/>
            <person name="Nguyen L."/>
            <person name="Ongeri F."/>
            <person name="Osuji N."/>
            <person name="Pu L.-L."/>
            <person name="Puazo M."/>
            <person name="Qu C."/>
            <person name="Quiroz J."/>
            <person name="Raj R."/>
            <person name="Weissenberger G."/>
            <person name="Xin Y."/>
            <person name="Zou X."/>
            <person name="Han Y."/>
            <person name="Richards S."/>
            <person name="Worley K."/>
            <person name="Muzny D."/>
            <person name="Gibbs R."/>
        </authorList>
    </citation>
    <scope>NUCLEOTIDE SEQUENCE</scope>
    <source>
        <strain evidence="9">Sampled in the wild</strain>
    </source>
</reference>
<gene>
    <name evidence="9" type="ORF">J437_LFUL014389</name>
</gene>
<feature type="region of interest" description="Disordered" evidence="6">
    <location>
        <begin position="317"/>
        <end position="359"/>
    </location>
</feature>
<accession>A0A8K0KH51</accession>
<keyword evidence="4" id="KW-0694">RNA-binding</keyword>